<evidence type="ECO:0000313" key="3">
    <source>
        <dbReference type="Proteomes" id="UP000800035"/>
    </source>
</evidence>
<evidence type="ECO:0000256" key="1">
    <source>
        <dbReference type="SAM" id="SignalP"/>
    </source>
</evidence>
<feature type="signal peptide" evidence="1">
    <location>
        <begin position="1"/>
        <end position="17"/>
    </location>
</feature>
<keyword evidence="1" id="KW-0732">Signal</keyword>
<gene>
    <name evidence="2" type="ORF">CC80DRAFT_598493</name>
</gene>
<sequence>MQFTITIIALLGACAWALPVQERSALAVREVDADMTIRYPDRDEDIRYPDAGLYAEEG</sequence>
<keyword evidence="3" id="KW-1185">Reference proteome</keyword>
<name>A0A6A5TBV7_9PLEO</name>
<reference evidence="2" key="1">
    <citation type="journal article" date="2020" name="Stud. Mycol.">
        <title>101 Dothideomycetes genomes: a test case for predicting lifestyles and emergence of pathogens.</title>
        <authorList>
            <person name="Haridas S."/>
            <person name="Albert R."/>
            <person name="Binder M."/>
            <person name="Bloem J."/>
            <person name="Labutti K."/>
            <person name="Salamov A."/>
            <person name="Andreopoulos B."/>
            <person name="Baker S."/>
            <person name="Barry K."/>
            <person name="Bills G."/>
            <person name="Bluhm B."/>
            <person name="Cannon C."/>
            <person name="Castanera R."/>
            <person name="Culley D."/>
            <person name="Daum C."/>
            <person name="Ezra D."/>
            <person name="Gonzalez J."/>
            <person name="Henrissat B."/>
            <person name="Kuo A."/>
            <person name="Liang C."/>
            <person name="Lipzen A."/>
            <person name="Lutzoni F."/>
            <person name="Magnuson J."/>
            <person name="Mondo S."/>
            <person name="Nolan M."/>
            <person name="Ohm R."/>
            <person name="Pangilinan J."/>
            <person name="Park H.-J."/>
            <person name="Ramirez L."/>
            <person name="Alfaro M."/>
            <person name="Sun H."/>
            <person name="Tritt A."/>
            <person name="Yoshinaga Y."/>
            <person name="Zwiers L.-H."/>
            <person name="Turgeon B."/>
            <person name="Goodwin S."/>
            <person name="Spatafora J."/>
            <person name="Crous P."/>
            <person name="Grigoriev I."/>
        </authorList>
    </citation>
    <scope>NUCLEOTIDE SEQUENCE</scope>
    <source>
        <strain evidence="2">CBS 675.92</strain>
    </source>
</reference>
<proteinExistence type="predicted"/>
<feature type="chain" id="PRO_5025353015" evidence="1">
    <location>
        <begin position="18"/>
        <end position="58"/>
    </location>
</feature>
<dbReference type="AlphaFoldDB" id="A0A6A5TBV7"/>
<evidence type="ECO:0000313" key="2">
    <source>
        <dbReference type="EMBL" id="KAF1950071.1"/>
    </source>
</evidence>
<protein>
    <submittedName>
        <fullName evidence="2">Uncharacterized protein</fullName>
    </submittedName>
</protein>
<dbReference type="EMBL" id="ML977029">
    <property type="protein sequence ID" value="KAF1950071.1"/>
    <property type="molecule type" value="Genomic_DNA"/>
</dbReference>
<dbReference type="Proteomes" id="UP000800035">
    <property type="component" value="Unassembled WGS sequence"/>
</dbReference>
<organism evidence="2 3">
    <name type="scientific">Byssothecium circinans</name>
    <dbReference type="NCBI Taxonomy" id="147558"/>
    <lineage>
        <taxon>Eukaryota</taxon>
        <taxon>Fungi</taxon>
        <taxon>Dikarya</taxon>
        <taxon>Ascomycota</taxon>
        <taxon>Pezizomycotina</taxon>
        <taxon>Dothideomycetes</taxon>
        <taxon>Pleosporomycetidae</taxon>
        <taxon>Pleosporales</taxon>
        <taxon>Massarineae</taxon>
        <taxon>Massarinaceae</taxon>
        <taxon>Byssothecium</taxon>
    </lineage>
</organism>
<accession>A0A6A5TBV7</accession>